<keyword evidence="4 7" id="KW-1133">Transmembrane helix</keyword>
<dbReference type="OrthoDB" id="9780560at2"/>
<protein>
    <submittedName>
        <fullName evidence="10">ABC transporter permease</fullName>
    </submittedName>
</protein>
<dbReference type="GO" id="GO:0005886">
    <property type="term" value="C:plasma membrane"/>
    <property type="evidence" value="ECO:0007669"/>
    <property type="project" value="UniProtKB-SubCell"/>
</dbReference>
<gene>
    <name evidence="10" type="ORF">A6122_2895</name>
</gene>
<evidence type="ECO:0000259" key="9">
    <source>
        <dbReference type="Pfam" id="PF12704"/>
    </source>
</evidence>
<keyword evidence="11" id="KW-1185">Reference proteome</keyword>
<comment type="similarity">
    <text evidence="6">Belongs to the ABC-4 integral membrane protein family.</text>
</comment>
<keyword evidence="3 7" id="KW-0812">Transmembrane</keyword>
<feature type="domain" description="ABC3 transporter permease C-terminal" evidence="8">
    <location>
        <begin position="276"/>
        <end position="387"/>
    </location>
</feature>
<feature type="transmembrane region" description="Helical" evidence="7">
    <location>
        <begin position="317"/>
        <end position="345"/>
    </location>
</feature>
<dbReference type="PATRIC" id="fig|33888.3.peg.3253"/>
<comment type="subcellular location">
    <subcellularLocation>
        <location evidence="1">Cell membrane</location>
        <topology evidence="1">Multi-pass membrane protein</topology>
    </subcellularLocation>
</comment>
<evidence type="ECO:0000313" key="10">
    <source>
        <dbReference type="EMBL" id="AND18003.1"/>
    </source>
</evidence>
<accession>A0A160KW17</accession>
<dbReference type="PANTHER" id="PTHR30572:SF4">
    <property type="entry name" value="ABC TRANSPORTER PERMEASE YTRF"/>
    <property type="match status" value="1"/>
</dbReference>
<evidence type="ECO:0000313" key="11">
    <source>
        <dbReference type="Proteomes" id="UP000077071"/>
    </source>
</evidence>
<dbReference type="Pfam" id="PF12704">
    <property type="entry name" value="MacB_PCD"/>
    <property type="match status" value="1"/>
</dbReference>
<dbReference type="InterPro" id="IPR025857">
    <property type="entry name" value="MacB_PCD"/>
</dbReference>
<name>A0A160KW17_9MICO</name>
<dbReference type="KEGG" id="rtn:A6122_2895"/>
<dbReference type="STRING" id="33888.A6122_2895"/>
<dbReference type="InterPro" id="IPR003838">
    <property type="entry name" value="ABC3_permease_C"/>
</dbReference>
<evidence type="ECO:0000256" key="5">
    <source>
        <dbReference type="ARBA" id="ARBA00023136"/>
    </source>
</evidence>
<evidence type="ECO:0000259" key="8">
    <source>
        <dbReference type="Pfam" id="PF02687"/>
    </source>
</evidence>
<dbReference type="Pfam" id="PF02687">
    <property type="entry name" value="FtsX"/>
    <property type="match status" value="1"/>
</dbReference>
<feature type="transmembrane region" description="Helical" evidence="7">
    <location>
        <begin position="357"/>
        <end position="377"/>
    </location>
</feature>
<dbReference type="InterPro" id="IPR050250">
    <property type="entry name" value="Macrolide_Exporter_MacB"/>
</dbReference>
<evidence type="ECO:0000256" key="6">
    <source>
        <dbReference type="ARBA" id="ARBA00038076"/>
    </source>
</evidence>
<proteinExistence type="inferred from homology"/>
<reference evidence="10 11" key="1">
    <citation type="submission" date="2016-05" db="EMBL/GenBank/DDBJ databases">
        <title>Complete genome sequence of Rathayibacter tritici NCPPB 1953.</title>
        <authorList>
            <person name="Park J."/>
            <person name="Lee H.-H."/>
            <person name="Lee S.-W."/>
            <person name="Seo Y.-S."/>
        </authorList>
    </citation>
    <scope>NUCLEOTIDE SEQUENCE [LARGE SCALE GENOMIC DNA]</scope>
    <source>
        <strain evidence="10 11">NCPPB 1953</strain>
    </source>
</reference>
<keyword evidence="2" id="KW-1003">Cell membrane</keyword>
<evidence type="ECO:0000256" key="3">
    <source>
        <dbReference type="ARBA" id="ARBA00022692"/>
    </source>
</evidence>
<dbReference type="EMBL" id="CP015515">
    <property type="protein sequence ID" value="AND18003.1"/>
    <property type="molecule type" value="Genomic_DNA"/>
</dbReference>
<feature type="transmembrane region" description="Helical" evidence="7">
    <location>
        <begin position="271"/>
        <end position="296"/>
    </location>
</feature>
<dbReference type="PANTHER" id="PTHR30572">
    <property type="entry name" value="MEMBRANE COMPONENT OF TRANSPORTER-RELATED"/>
    <property type="match status" value="1"/>
</dbReference>
<dbReference type="GO" id="GO:0022857">
    <property type="term" value="F:transmembrane transporter activity"/>
    <property type="evidence" value="ECO:0007669"/>
    <property type="project" value="TreeGrafter"/>
</dbReference>
<keyword evidence="5 7" id="KW-0472">Membrane</keyword>
<evidence type="ECO:0000256" key="1">
    <source>
        <dbReference type="ARBA" id="ARBA00004651"/>
    </source>
</evidence>
<evidence type="ECO:0000256" key="7">
    <source>
        <dbReference type="SAM" id="Phobius"/>
    </source>
</evidence>
<dbReference type="RefSeq" id="WP_068256664.1">
    <property type="nucleotide sequence ID" value="NZ_CP015515.1"/>
</dbReference>
<feature type="transmembrane region" description="Helical" evidence="7">
    <location>
        <begin position="26"/>
        <end position="46"/>
    </location>
</feature>
<sequence>MNRSRLLPVDLLRAGASGLRFRPLRAALSALGIAVGIAAMVAVVGISSTSQAKLGQQLDLLGTNLLTAGAAATPGAEVAPLAPNAVERVLRIEGTEAASATSYLSTTNVYRNSFVDPGRTRGLMVSVADHRLLEVTKSRLAVGRWFDTATEAVPSVVLGSQAARVLGIEKVGTVVWLGGHDFTVIGLLAPSPLAPELDLNALVPSSVATSDLHWDGRPTTVYERSADSAVERIQTLIAASIDPQHPRHVGVTRPSDALHARAAVDASFTGLLLGVGSVALLVGGIGVANTMVISVLERRREIGLRRALGATRGHIRVQFLMEAFLLSLLGGVGGVGIGAGAVAVFATTNAAPFTVPMGIVLAGVGSTLAIGLLAGLYPAVSAARTPPAVALTT</sequence>
<evidence type="ECO:0000256" key="4">
    <source>
        <dbReference type="ARBA" id="ARBA00022989"/>
    </source>
</evidence>
<evidence type="ECO:0000256" key="2">
    <source>
        <dbReference type="ARBA" id="ARBA00022475"/>
    </source>
</evidence>
<dbReference type="AlphaFoldDB" id="A0A160KW17"/>
<organism evidence="10 11">
    <name type="scientific">Rathayibacter tritici</name>
    <dbReference type="NCBI Taxonomy" id="33888"/>
    <lineage>
        <taxon>Bacteria</taxon>
        <taxon>Bacillati</taxon>
        <taxon>Actinomycetota</taxon>
        <taxon>Actinomycetes</taxon>
        <taxon>Micrococcales</taxon>
        <taxon>Microbacteriaceae</taxon>
        <taxon>Rathayibacter</taxon>
    </lineage>
</organism>
<dbReference type="Proteomes" id="UP000077071">
    <property type="component" value="Chromosome"/>
</dbReference>
<feature type="domain" description="MacB-like periplasmic core" evidence="9">
    <location>
        <begin position="27"/>
        <end position="215"/>
    </location>
</feature>